<sequence length="383" mass="43110">MISPTKTSPGEVAEAVGAPSSEFGGSDFTQTSAFEDGSVEDGPVGDTDHPDNASSLPEIPQKITFKNPFFTTIKGSHFIAREDTAEPVMVMPLETGDVSLKLSGIRHELNLEPGDADAHMLDIVAEGLKFVRGLKVGDPVPSELTSGRASWSVTERHLSISRSRLTMQLVSWIGGEEHVITDVGELEQIVQDPHTRQQVTVAFEEAAEHLGVGRENKEKVILLVENLAEELSYIEALRERFEHILAISDTVDAIHQKYRSEQSMSVKIQSIRRLFRIASRGLKDTFDQIDAQTGEILSVLKNIAPQTRFIRQSRDDLHRRLWAWDGLVAKWDGVMVKRSRTNEGLLDELYHFLAQRFLPADEWELFSKAQEKQLMKRTTERRW</sequence>
<dbReference type="Proteomes" id="UP000295304">
    <property type="component" value="Unassembled WGS sequence"/>
</dbReference>
<feature type="region of interest" description="Disordered" evidence="1">
    <location>
        <begin position="1"/>
        <end position="58"/>
    </location>
</feature>
<keyword evidence="3" id="KW-1185">Reference proteome</keyword>
<accession>A0A4R3J834</accession>
<evidence type="ECO:0000256" key="1">
    <source>
        <dbReference type="SAM" id="MobiDB-lite"/>
    </source>
</evidence>
<dbReference type="OrthoDB" id="7323958at2"/>
<organism evidence="2 3">
    <name type="scientific">Varunaivibrio sulfuroxidans</name>
    <dbReference type="NCBI Taxonomy" id="1773489"/>
    <lineage>
        <taxon>Bacteria</taxon>
        <taxon>Pseudomonadati</taxon>
        <taxon>Pseudomonadota</taxon>
        <taxon>Alphaproteobacteria</taxon>
        <taxon>Rhodospirillales</taxon>
        <taxon>Magnetovibrionaceae</taxon>
        <taxon>Varunaivibrio</taxon>
    </lineage>
</organism>
<evidence type="ECO:0000313" key="3">
    <source>
        <dbReference type="Proteomes" id="UP000295304"/>
    </source>
</evidence>
<reference evidence="2 3" key="1">
    <citation type="submission" date="2019-03" db="EMBL/GenBank/DDBJ databases">
        <title>Genomic Encyclopedia of Type Strains, Phase IV (KMG-IV): sequencing the most valuable type-strain genomes for metagenomic binning, comparative biology and taxonomic classification.</title>
        <authorList>
            <person name="Goeker M."/>
        </authorList>
    </citation>
    <scope>NUCLEOTIDE SEQUENCE [LARGE SCALE GENOMIC DNA]</scope>
    <source>
        <strain evidence="2 3">DSM 101688</strain>
    </source>
</reference>
<protein>
    <submittedName>
        <fullName evidence="2">Uncharacterized protein</fullName>
    </submittedName>
</protein>
<comment type="caution">
    <text evidence="2">The sequence shown here is derived from an EMBL/GenBank/DDBJ whole genome shotgun (WGS) entry which is preliminary data.</text>
</comment>
<name>A0A4R3J834_9PROT</name>
<dbReference type="AlphaFoldDB" id="A0A4R3J834"/>
<evidence type="ECO:0000313" key="2">
    <source>
        <dbReference type="EMBL" id="TCS60670.1"/>
    </source>
</evidence>
<gene>
    <name evidence="2" type="ORF">EDD55_110147</name>
</gene>
<dbReference type="EMBL" id="SLZW01000010">
    <property type="protein sequence ID" value="TCS60670.1"/>
    <property type="molecule type" value="Genomic_DNA"/>
</dbReference>
<proteinExistence type="predicted"/>